<evidence type="ECO:0000256" key="2">
    <source>
        <dbReference type="PROSITE-ProRule" id="PRU00076"/>
    </source>
</evidence>
<dbReference type="EMBL" id="JAUEPS010000026">
    <property type="protein sequence ID" value="KAK0455167.1"/>
    <property type="molecule type" value="Genomic_DNA"/>
</dbReference>
<comment type="caution">
    <text evidence="7">The sequence shown here is derived from an EMBL/GenBank/DDBJ whole genome shotgun (WGS) entry which is preliminary data.</text>
</comment>
<dbReference type="PANTHER" id="PTHR15332">
    <property type="entry name" value="PROPROTEIN CONVERTASE SUBTILISIN_KEXIN TYPE 5-LIKE"/>
    <property type="match status" value="1"/>
</dbReference>
<evidence type="ECO:0000259" key="6">
    <source>
        <dbReference type="PROSITE" id="PS50026"/>
    </source>
</evidence>
<dbReference type="PROSITE" id="PS00022">
    <property type="entry name" value="EGF_1"/>
    <property type="match status" value="1"/>
</dbReference>
<dbReference type="GeneID" id="85357158"/>
<keyword evidence="7" id="KW-0675">Receptor</keyword>
<evidence type="ECO:0000313" key="7">
    <source>
        <dbReference type="EMBL" id="KAK0455167.1"/>
    </source>
</evidence>
<feature type="region of interest" description="Disordered" evidence="3">
    <location>
        <begin position="769"/>
        <end position="862"/>
    </location>
</feature>
<feature type="domain" description="EGF-like" evidence="6">
    <location>
        <begin position="179"/>
        <end position="211"/>
    </location>
</feature>
<proteinExistence type="predicted"/>
<dbReference type="SUPFAM" id="SSF57184">
    <property type="entry name" value="Growth factor receptor domain"/>
    <property type="match status" value="4"/>
</dbReference>
<dbReference type="PROSITE" id="PS50026">
    <property type="entry name" value="EGF_3"/>
    <property type="match status" value="1"/>
</dbReference>
<sequence>MTSLLIFSVFLFVASVVASSSSSVVCIAGQCLQGSSNTTLGVILSSSDESTAVLLLPGQYASTTNPQLLHNMLTSKSASLSPSPGFNSSGSIDLPLDLALETGMAIYSGSLYSGTAAFTSLPSSPASNSSTTLSAASLALSSIVWAAVDIGNERVILWESIPDVGQLPLSGSLSLLDLQSSACSPSCSSSGVCSASGTCTCPKGFTGESCESCASGFYGPECQACPSGCSKCDEGISGTGRCLVVEVSNAPENCNCINGECGSNGQCTCNTGWTTASNGTACAKCSDGFYLTSTGDCKVCELGCTSCADSTGTCFTCKTGFTQDANDKTKCDAVESKTSSGTVCPDGSFSNNGTNCTTCSSACSTCNGATSNDCILCATESYAFNGSCVSTDSKGVCEGTSLIADNNKHACDTCGAKCTSCEISNFSVASTVDELKCTACLPGSFLSDGQCVDSCPTGTFVSPKDNVTCTSCDSSCSTCSGSATFCLTCANSKIASDGSCVSSCPSGTFSSSGSCLTCHPDCATCSGSSFNQCSSCPSDRPVLTNGRCLPTCSKSQYFDSTSSTCKSCDSSCSTCSGPNSSECLSCSSSSQYLRSGTCVDAKCTNSTSVISGLGVCLSELVLIQTSTTSSDGPVPSITGVSDPTVIQSNSNKLAWWQILLMTLGCAFIFLLFIMCWRQRARKQRAKRTAMFATAKRLDHNPSWRWRLVRFGEKLFGHRRSERVPYPPPESEEMKLMRLRAAEEARHHDEIEKLIGSYAYEDSRKALSGRDDASIVSGPSMYSQVTGRPRQTPDVRQPVKKDQTARFSASTFNSTLGSRDRELLPPPPRSDVEAYVHAVRSPSRGSYWMQPNPTGSSHNPFRR</sequence>
<keyword evidence="8" id="KW-1185">Reference proteome</keyword>
<name>A0AA39K5Y4_ARMTA</name>
<dbReference type="InterPro" id="IPR000742">
    <property type="entry name" value="EGF"/>
</dbReference>
<gene>
    <name evidence="7" type="ORF">EV420DRAFT_1554495</name>
</gene>
<keyword evidence="5" id="KW-0732">Signal</keyword>
<feature type="transmembrane region" description="Helical" evidence="4">
    <location>
        <begin position="654"/>
        <end position="676"/>
    </location>
</feature>
<feature type="chain" id="PRO_5041409777" evidence="5">
    <location>
        <begin position="19"/>
        <end position="862"/>
    </location>
</feature>
<evidence type="ECO:0000256" key="1">
    <source>
        <dbReference type="ARBA" id="ARBA00022536"/>
    </source>
</evidence>
<feature type="disulfide bond" evidence="2">
    <location>
        <begin position="183"/>
        <end position="193"/>
    </location>
</feature>
<reference evidence="7" key="1">
    <citation type="submission" date="2023-06" db="EMBL/GenBank/DDBJ databases">
        <authorList>
            <consortium name="Lawrence Berkeley National Laboratory"/>
            <person name="Ahrendt S."/>
            <person name="Sahu N."/>
            <person name="Indic B."/>
            <person name="Wong-Bajracharya J."/>
            <person name="Merenyi Z."/>
            <person name="Ke H.-M."/>
            <person name="Monk M."/>
            <person name="Kocsube S."/>
            <person name="Drula E."/>
            <person name="Lipzen A."/>
            <person name="Balint B."/>
            <person name="Henrissat B."/>
            <person name="Andreopoulos B."/>
            <person name="Martin F.M."/>
            <person name="Harder C.B."/>
            <person name="Rigling D."/>
            <person name="Ford K.L."/>
            <person name="Foster G.D."/>
            <person name="Pangilinan J."/>
            <person name="Papanicolaou A."/>
            <person name="Barry K."/>
            <person name="LaButti K."/>
            <person name="Viragh M."/>
            <person name="Koriabine M."/>
            <person name="Yan M."/>
            <person name="Riley R."/>
            <person name="Champramary S."/>
            <person name="Plett K.L."/>
            <person name="Tsai I.J."/>
            <person name="Slot J."/>
            <person name="Sipos G."/>
            <person name="Plett J."/>
            <person name="Nagy L.G."/>
            <person name="Grigoriev I.V."/>
        </authorList>
    </citation>
    <scope>NUCLEOTIDE SEQUENCE</scope>
    <source>
        <strain evidence="7">CCBAS 213</strain>
    </source>
</reference>
<dbReference type="CDD" id="cd00064">
    <property type="entry name" value="FU"/>
    <property type="match status" value="2"/>
</dbReference>
<dbReference type="RefSeq" id="XP_060328677.1">
    <property type="nucleotide sequence ID" value="XM_060473610.1"/>
</dbReference>
<feature type="disulfide bond" evidence="2">
    <location>
        <begin position="201"/>
        <end position="210"/>
    </location>
</feature>
<dbReference type="Proteomes" id="UP001175211">
    <property type="component" value="Unassembled WGS sequence"/>
</dbReference>
<dbReference type="Pfam" id="PF23106">
    <property type="entry name" value="EGF_Teneurin"/>
    <property type="match status" value="1"/>
</dbReference>
<organism evidence="7 8">
    <name type="scientific">Armillaria tabescens</name>
    <name type="common">Ringless honey mushroom</name>
    <name type="synonym">Agaricus tabescens</name>
    <dbReference type="NCBI Taxonomy" id="1929756"/>
    <lineage>
        <taxon>Eukaryota</taxon>
        <taxon>Fungi</taxon>
        <taxon>Dikarya</taxon>
        <taxon>Basidiomycota</taxon>
        <taxon>Agaricomycotina</taxon>
        <taxon>Agaricomycetes</taxon>
        <taxon>Agaricomycetidae</taxon>
        <taxon>Agaricales</taxon>
        <taxon>Marasmiineae</taxon>
        <taxon>Physalacriaceae</taxon>
        <taxon>Desarmillaria</taxon>
    </lineage>
</organism>
<evidence type="ECO:0000256" key="5">
    <source>
        <dbReference type="SAM" id="SignalP"/>
    </source>
</evidence>
<dbReference type="PANTHER" id="PTHR15332:SF175">
    <property type="entry name" value="PROPROTEIN CONVERTASE SUBTILISIN_KEXIN TYPE 5-LIKE"/>
    <property type="match status" value="1"/>
</dbReference>
<dbReference type="SMART" id="SM00181">
    <property type="entry name" value="EGF"/>
    <property type="match status" value="6"/>
</dbReference>
<protein>
    <submittedName>
        <fullName evidence="7">Growth factor receptor domain-containing protein</fullName>
    </submittedName>
</protein>
<dbReference type="PROSITE" id="PS01248">
    <property type="entry name" value="EGF_LAM_1"/>
    <property type="match status" value="1"/>
</dbReference>
<keyword evidence="4" id="KW-1133">Transmembrane helix</keyword>
<comment type="caution">
    <text evidence="2">Lacks conserved residue(s) required for the propagation of feature annotation.</text>
</comment>
<dbReference type="InterPro" id="IPR006212">
    <property type="entry name" value="Furin_repeat"/>
</dbReference>
<evidence type="ECO:0000256" key="4">
    <source>
        <dbReference type="SAM" id="Phobius"/>
    </source>
</evidence>
<feature type="compositionally biased region" description="Polar residues" evidence="3">
    <location>
        <begin position="804"/>
        <end position="816"/>
    </location>
</feature>
<keyword evidence="4" id="KW-0472">Membrane</keyword>
<dbReference type="InterPro" id="IPR002049">
    <property type="entry name" value="LE_dom"/>
</dbReference>
<dbReference type="InterPro" id="IPR009030">
    <property type="entry name" value="Growth_fac_rcpt_cys_sf"/>
</dbReference>
<dbReference type="Gene3D" id="2.10.220.10">
    <property type="entry name" value="Hormone Receptor, Insulin-like Growth Factor Receptor 1, Chain A, domain 2"/>
    <property type="match status" value="4"/>
</dbReference>
<keyword evidence="4" id="KW-0812">Transmembrane</keyword>
<feature type="compositionally biased region" description="Basic and acidic residues" evidence="3">
    <location>
        <begin position="790"/>
        <end position="803"/>
    </location>
</feature>
<evidence type="ECO:0000313" key="8">
    <source>
        <dbReference type="Proteomes" id="UP001175211"/>
    </source>
</evidence>
<dbReference type="SMART" id="SM00261">
    <property type="entry name" value="FU"/>
    <property type="match status" value="7"/>
</dbReference>
<keyword evidence="2" id="KW-1015">Disulfide bond</keyword>
<accession>A0AA39K5Y4</accession>
<feature type="compositionally biased region" description="Polar residues" evidence="3">
    <location>
        <begin position="848"/>
        <end position="862"/>
    </location>
</feature>
<dbReference type="AlphaFoldDB" id="A0AA39K5Y4"/>
<feature type="signal peptide" evidence="5">
    <location>
        <begin position="1"/>
        <end position="18"/>
    </location>
</feature>
<keyword evidence="1 2" id="KW-0245">EGF-like domain</keyword>
<evidence type="ECO:0000256" key="3">
    <source>
        <dbReference type="SAM" id="MobiDB-lite"/>
    </source>
</evidence>
<dbReference type="Gene3D" id="2.10.25.10">
    <property type="entry name" value="Laminin"/>
    <property type="match status" value="1"/>
</dbReference>